<dbReference type="PROSITE" id="PS50928">
    <property type="entry name" value="ABC_TM1"/>
    <property type="match status" value="1"/>
</dbReference>
<dbReference type="InterPro" id="IPR051204">
    <property type="entry name" value="ABC_transp_perm/SBD"/>
</dbReference>
<keyword evidence="5 6" id="KW-0472">Membrane</keyword>
<comment type="similarity">
    <text evidence="6">Belongs to the binding-protein-dependent transport system permease family.</text>
</comment>
<dbReference type="OrthoDB" id="5244012at2"/>
<accession>A0A5C5BF72</accession>
<keyword evidence="9" id="KW-1185">Reference proteome</keyword>
<comment type="subcellular location">
    <subcellularLocation>
        <location evidence="6">Cell membrane</location>
        <topology evidence="6">Multi-pass membrane protein</topology>
    </subcellularLocation>
    <subcellularLocation>
        <location evidence="1">Membrane</location>
        <topology evidence="1">Multi-pass membrane protein</topology>
    </subcellularLocation>
</comment>
<evidence type="ECO:0000256" key="5">
    <source>
        <dbReference type="ARBA" id="ARBA00023136"/>
    </source>
</evidence>
<keyword evidence="2 6" id="KW-0813">Transport</keyword>
<comment type="caution">
    <text evidence="8">The sequence shown here is derived from an EMBL/GenBank/DDBJ whole genome shotgun (WGS) entry which is preliminary data.</text>
</comment>
<dbReference type="GO" id="GO:0005886">
    <property type="term" value="C:plasma membrane"/>
    <property type="evidence" value="ECO:0007669"/>
    <property type="project" value="UniProtKB-SubCell"/>
</dbReference>
<dbReference type="EMBL" id="VENP01000002">
    <property type="protein sequence ID" value="TNU76979.1"/>
    <property type="molecule type" value="Genomic_DNA"/>
</dbReference>
<gene>
    <name evidence="8" type="ORF">FH969_01100</name>
</gene>
<evidence type="ECO:0000313" key="9">
    <source>
        <dbReference type="Proteomes" id="UP000313849"/>
    </source>
</evidence>
<evidence type="ECO:0000256" key="3">
    <source>
        <dbReference type="ARBA" id="ARBA00022692"/>
    </source>
</evidence>
<dbReference type="SUPFAM" id="SSF161098">
    <property type="entry name" value="MetI-like"/>
    <property type="match status" value="1"/>
</dbReference>
<dbReference type="GO" id="GO:0031460">
    <property type="term" value="P:glycine betaine transport"/>
    <property type="evidence" value="ECO:0007669"/>
    <property type="project" value="TreeGrafter"/>
</dbReference>
<keyword evidence="4 6" id="KW-1133">Transmembrane helix</keyword>
<dbReference type="GO" id="GO:0055085">
    <property type="term" value="P:transmembrane transport"/>
    <property type="evidence" value="ECO:0007669"/>
    <property type="project" value="InterPro"/>
</dbReference>
<name>A0A5C5BF72_9MICO</name>
<dbReference type="PANTHER" id="PTHR30177:SF33">
    <property type="entry name" value="POSSIBLE OSMOPROTECTANT (GLYCINE BETAINE_CARNITINE_CHOLINE_L-PROLINE) TRANSPORT INTEGRAL MEMBRANE PROTEIN ABC TRANSPORTER PROZ"/>
    <property type="match status" value="1"/>
</dbReference>
<dbReference type="Pfam" id="PF00528">
    <property type="entry name" value="BPD_transp_1"/>
    <property type="match status" value="1"/>
</dbReference>
<organism evidence="8 9">
    <name type="scientific">Miniimonas arenae</name>
    <dbReference type="NCBI Taxonomy" id="676201"/>
    <lineage>
        <taxon>Bacteria</taxon>
        <taxon>Bacillati</taxon>
        <taxon>Actinomycetota</taxon>
        <taxon>Actinomycetes</taxon>
        <taxon>Micrococcales</taxon>
        <taxon>Beutenbergiaceae</taxon>
        <taxon>Miniimonas</taxon>
    </lineage>
</organism>
<feature type="transmembrane region" description="Helical" evidence="6">
    <location>
        <begin position="31"/>
        <end position="52"/>
    </location>
</feature>
<evidence type="ECO:0000313" key="8">
    <source>
        <dbReference type="EMBL" id="TNU76979.1"/>
    </source>
</evidence>
<evidence type="ECO:0000256" key="1">
    <source>
        <dbReference type="ARBA" id="ARBA00004141"/>
    </source>
</evidence>
<evidence type="ECO:0000259" key="7">
    <source>
        <dbReference type="PROSITE" id="PS50928"/>
    </source>
</evidence>
<evidence type="ECO:0000256" key="6">
    <source>
        <dbReference type="RuleBase" id="RU363032"/>
    </source>
</evidence>
<dbReference type="Proteomes" id="UP000313849">
    <property type="component" value="Unassembled WGS sequence"/>
</dbReference>
<reference evidence="8 9" key="1">
    <citation type="submission" date="2019-06" db="EMBL/GenBank/DDBJ databases">
        <title>Draft genome sequence of Miniimonas arenae KCTC 19750T isolated from sea sand.</title>
        <authorList>
            <person name="Park S.-J."/>
        </authorList>
    </citation>
    <scope>NUCLEOTIDE SEQUENCE [LARGE SCALE GENOMIC DNA]</scope>
    <source>
        <strain evidence="8 9">KCTC 19750</strain>
    </source>
</reference>
<dbReference type="PANTHER" id="PTHR30177">
    <property type="entry name" value="GLYCINE BETAINE/L-PROLINE TRANSPORT SYSTEM PERMEASE PROTEIN PROW"/>
    <property type="match status" value="1"/>
</dbReference>
<feature type="domain" description="ABC transmembrane type-1" evidence="7">
    <location>
        <begin position="27"/>
        <end position="208"/>
    </location>
</feature>
<evidence type="ECO:0000256" key="2">
    <source>
        <dbReference type="ARBA" id="ARBA00022448"/>
    </source>
</evidence>
<keyword evidence="3 6" id="KW-0812">Transmembrane</keyword>
<feature type="transmembrane region" description="Helical" evidence="6">
    <location>
        <begin position="92"/>
        <end position="114"/>
    </location>
</feature>
<dbReference type="RefSeq" id="WP_108719851.1">
    <property type="nucleotide sequence ID" value="NZ_DAMDJA010000047.1"/>
</dbReference>
<dbReference type="InterPro" id="IPR000515">
    <property type="entry name" value="MetI-like"/>
</dbReference>
<feature type="transmembrane region" description="Helical" evidence="6">
    <location>
        <begin position="191"/>
        <end position="211"/>
    </location>
</feature>
<protein>
    <submittedName>
        <fullName evidence="8">ABC transporter permease subunit</fullName>
    </submittedName>
</protein>
<dbReference type="Gene3D" id="1.10.3720.10">
    <property type="entry name" value="MetI-like"/>
    <property type="match status" value="1"/>
</dbReference>
<feature type="transmembrane region" description="Helical" evidence="6">
    <location>
        <begin position="64"/>
        <end position="86"/>
    </location>
</feature>
<dbReference type="InterPro" id="IPR035906">
    <property type="entry name" value="MetI-like_sf"/>
</dbReference>
<feature type="transmembrane region" description="Helical" evidence="6">
    <location>
        <begin position="159"/>
        <end position="179"/>
    </location>
</feature>
<proteinExistence type="inferred from homology"/>
<evidence type="ECO:0000256" key="4">
    <source>
        <dbReference type="ARBA" id="ARBA00022989"/>
    </source>
</evidence>
<sequence>MNLFADALAWLTDPANWTGPFGIPTLTLAHLTYTLLALVLACAVAAPAGWAIGHTGHGRSFAVALAGAARALPSLGLLAFLVLVLGVGLKEVATVVVLVLLAIPPILAGAYAGIDAIPRGTLDSARGVGMTGWQRLWRVEVPLGLPLLLGGVRGASLQVVSTVMIAAFIGLPNLGTYLIAGQRLGDYARMLAGAILVAALALVLDGVLAVAQRLAVPRGVRMATAAVPA</sequence>
<dbReference type="AlphaFoldDB" id="A0A5C5BF72"/>